<dbReference type="OrthoDB" id="10486508at2759"/>
<evidence type="ECO:0000313" key="1">
    <source>
        <dbReference type="EMBL" id="OCL10150.1"/>
    </source>
</evidence>
<dbReference type="AlphaFoldDB" id="A0A8E2F3Z8"/>
<name>A0A8E2F3Z8_9PEZI</name>
<protein>
    <submittedName>
        <fullName evidence="1">Uncharacterized protein</fullName>
    </submittedName>
</protein>
<gene>
    <name evidence="1" type="ORF">AOQ84DRAFT_5717</name>
</gene>
<proteinExistence type="predicted"/>
<dbReference type="EMBL" id="KV749302">
    <property type="protein sequence ID" value="OCL10150.1"/>
    <property type="molecule type" value="Genomic_DNA"/>
</dbReference>
<dbReference type="Proteomes" id="UP000250140">
    <property type="component" value="Unassembled WGS sequence"/>
</dbReference>
<sequence length="156" mass="17817">MALTRAPHMVDTRLQTVLFKSVMLVPDTPNKSLVNRDDILWNYSRYLQKPLEQIYHDNRHHAKASLEDVASVSNLHQPNTSHLRKALACLLFLENIEDRHISLSSLEEASSRSVGWPDPNVLLPRSSITHRSSHSSLRTSEPTFVQPIPFCNQQQT</sequence>
<keyword evidence="2" id="KW-1185">Reference proteome</keyword>
<accession>A0A8E2F3Z8</accession>
<evidence type="ECO:0000313" key="2">
    <source>
        <dbReference type="Proteomes" id="UP000250140"/>
    </source>
</evidence>
<organism evidence="1 2">
    <name type="scientific">Glonium stellatum</name>
    <dbReference type="NCBI Taxonomy" id="574774"/>
    <lineage>
        <taxon>Eukaryota</taxon>
        <taxon>Fungi</taxon>
        <taxon>Dikarya</taxon>
        <taxon>Ascomycota</taxon>
        <taxon>Pezizomycotina</taxon>
        <taxon>Dothideomycetes</taxon>
        <taxon>Pleosporomycetidae</taxon>
        <taxon>Gloniales</taxon>
        <taxon>Gloniaceae</taxon>
        <taxon>Glonium</taxon>
    </lineage>
</organism>
<reference evidence="1 2" key="1">
    <citation type="journal article" date="2016" name="Nat. Commun.">
        <title>Ectomycorrhizal ecology is imprinted in the genome of the dominant symbiotic fungus Cenococcum geophilum.</title>
        <authorList>
            <consortium name="DOE Joint Genome Institute"/>
            <person name="Peter M."/>
            <person name="Kohler A."/>
            <person name="Ohm R.A."/>
            <person name="Kuo A."/>
            <person name="Krutzmann J."/>
            <person name="Morin E."/>
            <person name="Arend M."/>
            <person name="Barry K.W."/>
            <person name="Binder M."/>
            <person name="Choi C."/>
            <person name="Clum A."/>
            <person name="Copeland A."/>
            <person name="Grisel N."/>
            <person name="Haridas S."/>
            <person name="Kipfer T."/>
            <person name="LaButti K."/>
            <person name="Lindquist E."/>
            <person name="Lipzen A."/>
            <person name="Maire R."/>
            <person name="Meier B."/>
            <person name="Mihaltcheva S."/>
            <person name="Molinier V."/>
            <person name="Murat C."/>
            <person name="Poggeler S."/>
            <person name="Quandt C.A."/>
            <person name="Sperisen C."/>
            <person name="Tritt A."/>
            <person name="Tisserant E."/>
            <person name="Crous P.W."/>
            <person name="Henrissat B."/>
            <person name="Nehls U."/>
            <person name="Egli S."/>
            <person name="Spatafora J.W."/>
            <person name="Grigoriev I.V."/>
            <person name="Martin F.M."/>
        </authorList>
    </citation>
    <scope>NUCLEOTIDE SEQUENCE [LARGE SCALE GENOMIC DNA]</scope>
    <source>
        <strain evidence="1 2">CBS 207.34</strain>
    </source>
</reference>